<feature type="domain" description="Helicase C-terminal" evidence="2">
    <location>
        <begin position="328"/>
        <end position="506"/>
    </location>
</feature>
<name>A0A386WPS9_9ACTN</name>
<dbReference type="EMBL" id="CP024087">
    <property type="protein sequence ID" value="AYF30415.1"/>
    <property type="molecule type" value="Genomic_DNA"/>
</dbReference>
<dbReference type="PROSITE" id="PS51192">
    <property type="entry name" value="HELICASE_ATP_BIND_1"/>
    <property type="match status" value="1"/>
</dbReference>
<dbReference type="PANTHER" id="PTHR47396:SF1">
    <property type="entry name" value="ATP-DEPENDENT HELICASE IRC3-RELATED"/>
    <property type="match status" value="1"/>
</dbReference>
<dbReference type="SMART" id="SM00487">
    <property type="entry name" value="DEXDc"/>
    <property type="match status" value="1"/>
</dbReference>
<dbReference type="PROSITE" id="PS51194">
    <property type="entry name" value="HELICASE_CTER"/>
    <property type="match status" value="1"/>
</dbReference>
<dbReference type="InterPro" id="IPR014001">
    <property type="entry name" value="Helicase_ATP-bd"/>
</dbReference>
<dbReference type="GO" id="GO:0016787">
    <property type="term" value="F:hydrolase activity"/>
    <property type="evidence" value="ECO:0007669"/>
    <property type="project" value="InterPro"/>
</dbReference>
<accession>A0A386WPS9</accession>
<dbReference type="PANTHER" id="PTHR47396">
    <property type="entry name" value="TYPE I RESTRICTION ENZYME ECOKI R PROTEIN"/>
    <property type="match status" value="1"/>
</dbReference>
<dbReference type="InterPro" id="IPR027417">
    <property type="entry name" value="P-loop_NTPase"/>
</dbReference>
<reference evidence="3 4" key="1">
    <citation type="submission" date="2017-10" db="EMBL/GenBank/DDBJ databases">
        <title>Integration of genomic and chemical information greatly accelerates assignment of the full stereostructure of myelolactone, a potent inhibitor of myeloma from a marine-derived Micromonospora.</title>
        <authorList>
            <person name="Kim M.C."/>
            <person name="Machado H."/>
            <person name="Jensen P.R."/>
            <person name="Fenical W."/>
        </authorList>
    </citation>
    <scope>NUCLEOTIDE SEQUENCE [LARGE SCALE GENOMIC DNA]</scope>
    <source>
        <strain evidence="3 4">CNY-010</strain>
    </source>
</reference>
<dbReference type="CDD" id="cd17926">
    <property type="entry name" value="DEXHc_RE"/>
    <property type="match status" value="1"/>
</dbReference>
<dbReference type="InterPro" id="IPR050742">
    <property type="entry name" value="Helicase_Restrict-Modif_Enz"/>
</dbReference>
<dbReference type="InterPro" id="IPR006935">
    <property type="entry name" value="Helicase/UvrB_N"/>
</dbReference>
<proteinExistence type="predicted"/>
<dbReference type="Pfam" id="PF04851">
    <property type="entry name" value="ResIII"/>
    <property type="match status" value="1"/>
</dbReference>
<evidence type="ECO:0000259" key="1">
    <source>
        <dbReference type="PROSITE" id="PS51192"/>
    </source>
</evidence>
<evidence type="ECO:0000313" key="4">
    <source>
        <dbReference type="Proteomes" id="UP000267804"/>
    </source>
</evidence>
<evidence type="ECO:0000259" key="2">
    <source>
        <dbReference type="PROSITE" id="PS51194"/>
    </source>
</evidence>
<dbReference type="Pfam" id="PF00271">
    <property type="entry name" value="Helicase_C"/>
    <property type="match status" value="1"/>
</dbReference>
<dbReference type="GO" id="GO:0005524">
    <property type="term" value="F:ATP binding"/>
    <property type="evidence" value="ECO:0007669"/>
    <property type="project" value="InterPro"/>
</dbReference>
<gene>
    <name evidence="3" type="ORF">CSH63_23775</name>
</gene>
<dbReference type="AlphaFoldDB" id="A0A386WPS9"/>
<dbReference type="GO" id="GO:0005829">
    <property type="term" value="C:cytosol"/>
    <property type="evidence" value="ECO:0007669"/>
    <property type="project" value="TreeGrafter"/>
</dbReference>
<evidence type="ECO:0008006" key="5">
    <source>
        <dbReference type="Google" id="ProtNLM"/>
    </source>
</evidence>
<protein>
    <recommendedName>
        <fullName evidence="5">Superfamily II DNA or RNA helicase</fullName>
    </recommendedName>
</protein>
<dbReference type="KEGG" id="mtua:CSH63_23775"/>
<dbReference type="InterPro" id="IPR001650">
    <property type="entry name" value="Helicase_C-like"/>
</dbReference>
<feature type="domain" description="Helicase ATP-binding" evidence="1">
    <location>
        <begin position="135"/>
        <end position="306"/>
    </location>
</feature>
<dbReference type="Gene3D" id="3.40.50.300">
    <property type="entry name" value="P-loop containing nucleotide triphosphate hydrolases"/>
    <property type="match status" value="2"/>
</dbReference>
<dbReference type="SMART" id="SM00490">
    <property type="entry name" value="HELICc"/>
    <property type="match status" value="1"/>
</dbReference>
<dbReference type="GO" id="GO:0003677">
    <property type="term" value="F:DNA binding"/>
    <property type="evidence" value="ECO:0007669"/>
    <property type="project" value="InterPro"/>
</dbReference>
<dbReference type="SUPFAM" id="SSF52540">
    <property type="entry name" value="P-loop containing nucleoside triphosphate hydrolases"/>
    <property type="match status" value="1"/>
</dbReference>
<sequence>MATIHVSEASGFVIQTANVWARPLDVDRNLVRQLLVPRGRLEVLNDDGQNLWVTNNFGRWPATRAPYLGDDSPLTAQLPAMRTTGVRAAWLGSHALMSPQLVVESFEQAIGFRHHTEPQSLRRPQVGALHSVLGYWASGLPDPGIIVMPTGTGKTETMLALLVAARMERLLVIVPTKALRDQIGKKFETLGILHELGIVDPKARRPTVGRVEHGFHSPDNAAKFASACNVVIATPQVLGACTPEAREALLSRFSHLMVDEAHHAPAPSWADVIQTFGDRPVLLFTATPFREDGRKLPGRILFRFPLREAQRDRYFTQIDYRAVLSLGDTDQLIADLALDRLRRDLADGYDHILMARGASVRRAEDLVSIYKAKAPELGPQVLHDRLPERRRKQVLAALEDRTSRIVVCVDMLGEGFDLPSLKVAALHDVKKSLSPMIQFIGRFSRTSAKARIGSAAAFVARDPSVALSPLRDLLREDADWNLLLRDITERATETVEGISAFEASFAGAPDDVSVSLLEPKMSAIAYRAPGGDWQPERAVELYGDEQVVDGRVATGAESSVAWFVLEKRSDVRWGSVKALEQLTYELVIMYFDEVRRLLYIHGSDNNGGYRELAEAVLGEGSQLIKGPTTFRVLAHLDRLIPTNVGLLDARDHFNRFSMHVGSDVLEALDINDRQGKSQTHIATSGFDQGERVNISASLSGRFWSMRTAPNLKSWTEWCDEQGAKLTDNSINLQEVLSGFIIPEDLTERPPHVLLGLEWPWEIFTGLGPGVSVTVDGKTYPITDVGFAVDDFEPSGPFSFSLVTPAWRIRYLADFEPTGLRYRPIEGDAEVASRPAPVPMVEWINKNKPTLFLEGDRMITPEDRLLVPRYDLSPFDRQRLISLDWAGVDIQVESQGTERRTDSIQAFTSAYLRRTEVFDVLIDDDRAGEAADLVGLRINETELVVTLIHCKYSSQPTAGSRLADLYELCGQAMRGAKWRQQGADPLLRHLDRRAQRYAQRTGFSPYEAGSIDELYKIRQIAPQLRPRFRTVLVQPGLSASASTEEQLRLLAGAESYVRAVTKGSFDVYCST</sequence>
<evidence type="ECO:0000313" key="3">
    <source>
        <dbReference type="EMBL" id="AYF30415.1"/>
    </source>
</evidence>
<dbReference type="Proteomes" id="UP000267804">
    <property type="component" value="Chromosome"/>
</dbReference>
<organism evidence="3 4">
    <name type="scientific">Micromonospora tulbaghiae</name>
    <dbReference type="NCBI Taxonomy" id="479978"/>
    <lineage>
        <taxon>Bacteria</taxon>
        <taxon>Bacillati</taxon>
        <taxon>Actinomycetota</taxon>
        <taxon>Actinomycetes</taxon>
        <taxon>Micromonosporales</taxon>
        <taxon>Micromonosporaceae</taxon>
        <taxon>Micromonospora</taxon>
    </lineage>
</organism>